<dbReference type="EC" id="2.7.14.1" evidence="5"/>
<dbReference type="GO" id="GO:0005524">
    <property type="term" value="F:ATP binding"/>
    <property type="evidence" value="ECO:0007669"/>
    <property type="project" value="UniProtKB-UniRule"/>
</dbReference>
<dbReference type="PROSITE" id="PS00112">
    <property type="entry name" value="PHOSPHAGEN_KINASE"/>
    <property type="match status" value="1"/>
</dbReference>
<dbReference type="PANTHER" id="PTHR11547">
    <property type="entry name" value="ARGININE OR CREATINE KINASE"/>
    <property type="match status" value="1"/>
</dbReference>
<dbReference type="GO" id="GO:0005615">
    <property type="term" value="C:extracellular space"/>
    <property type="evidence" value="ECO:0007669"/>
    <property type="project" value="TreeGrafter"/>
</dbReference>
<keyword evidence="1 5" id="KW-0808">Transferase</keyword>
<evidence type="ECO:0000313" key="10">
    <source>
        <dbReference type="EMBL" id="CDX00431.1"/>
    </source>
</evidence>
<reference evidence="10" key="1">
    <citation type="submission" date="2014-07" db="EMBL/GenBank/DDBJ databases">
        <authorList>
            <person name="Hornung V.Bastian."/>
        </authorList>
    </citation>
    <scope>NUCLEOTIDE SEQUENCE</scope>
    <source>
        <strain evidence="10">PCE-S</strain>
    </source>
</reference>
<comment type="activity regulation">
    <text evidence="5">Appears to be allosterically activated by the binding of pArg-containing polypeptides to the pArg-binding pocket localized in the C-terminal domain of McsB.</text>
</comment>
<evidence type="ECO:0000256" key="2">
    <source>
        <dbReference type="ARBA" id="ARBA00022741"/>
    </source>
</evidence>
<sequence length="350" mass="39419">MERKEHLLKNSEWMRENPDTPVVLSSRIRLARNLEGVPFPLGLSQEAAQDIEQKVSAELEALTIDQDKLTYYSMKDLTPIEQYVLIEKHLISPALVNSRGARGVAINSDHRVSVMVNEEDHLRIQVLLPGDQLKEAYLLSNTMDDQLEERLDFAYREAQGYLTACPTNVGTGMRASVMVHMPALVMTNRVQQLLGALNHLGLAVRGLYGEGSQAFGHIYQVSNQITLGKSEEDTITHLEAVTRQIIEQEVHAREGLVREAPLVLQDKVWRARGTLEKARLLNSEDALQCLSLDRLGVDMGILPPRQQSFSTLLVETLPASLQYGLERELSPEQRDEERASYMRKAMAEVK</sequence>
<feature type="short sequence motif" description="RDXXRA motif of the pArg binding pocket involved in allosteric regulation" evidence="5">
    <location>
        <begin position="334"/>
        <end position="339"/>
    </location>
</feature>
<dbReference type="AlphaFoldDB" id="A0A098AXT6"/>
<dbReference type="SUPFAM" id="SSF55931">
    <property type="entry name" value="Glutamine synthetase/guanido kinase"/>
    <property type="match status" value="1"/>
</dbReference>
<dbReference type="EMBL" id="LK996017">
    <property type="protein sequence ID" value="CDX00431.1"/>
    <property type="molecule type" value="Genomic_DNA"/>
</dbReference>
<feature type="binding site" evidence="5 6">
    <location>
        <begin position="174"/>
        <end position="178"/>
    </location>
    <ligand>
        <name>ATP</name>
        <dbReference type="ChEBI" id="CHEBI:30616"/>
    </ligand>
</feature>
<dbReference type="InterPro" id="IPR023660">
    <property type="entry name" value="Arg_Kinase"/>
</dbReference>
<keyword evidence="4 5" id="KW-0067">ATP-binding</keyword>
<comment type="similarity">
    <text evidence="5 6 7">Belongs to the ATP:guanido phosphotransferase family.</text>
</comment>
<dbReference type="InterPro" id="IPR022414">
    <property type="entry name" value="ATP-guanido_PTrfase_cat"/>
</dbReference>
<accession>A0A098AXT6</accession>
<name>A0A098AXT6_DESHA</name>
<comment type="catalytic activity">
    <reaction evidence="5">
        <text>L-arginyl-[protein] + ATP = N(omega)-phospho-L-arginyl-[protein] + ADP + H(+)</text>
        <dbReference type="Rhea" id="RHEA:43384"/>
        <dbReference type="Rhea" id="RHEA-COMP:10532"/>
        <dbReference type="Rhea" id="RHEA-COMP:10533"/>
        <dbReference type="ChEBI" id="CHEBI:15378"/>
        <dbReference type="ChEBI" id="CHEBI:29965"/>
        <dbReference type="ChEBI" id="CHEBI:30616"/>
        <dbReference type="ChEBI" id="CHEBI:83226"/>
        <dbReference type="ChEBI" id="CHEBI:456216"/>
        <dbReference type="EC" id="2.7.14.1"/>
    </reaction>
</comment>
<dbReference type="Pfam" id="PF00217">
    <property type="entry name" value="ATP-gua_Ptrans"/>
    <property type="match status" value="1"/>
</dbReference>
<dbReference type="CDD" id="cd07930">
    <property type="entry name" value="bacterial_phosphagen_kinase"/>
    <property type="match status" value="1"/>
</dbReference>
<dbReference type="HAMAP" id="MF_00602">
    <property type="entry name" value="Prot_Arg_kinase"/>
    <property type="match status" value="1"/>
</dbReference>
<feature type="binding site" evidence="5 6">
    <location>
        <begin position="205"/>
        <end position="210"/>
    </location>
    <ligand>
        <name>ATP</name>
        <dbReference type="ChEBI" id="CHEBI:30616"/>
    </ligand>
</feature>
<evidence type="ECO:0000259" key="9">
    <source>
        <dbReference type="PROSITE" id="PS51510"/>
    </source>
</evidence>
<organism evidence="10">
    <name type="scientific">Desulfitobacterium hafniense</name>
    <name type="common">Desulfitobacterium frappieri</name>
    <dbReference type="NCBI Taxonomy" id="49338"/>
    <lineage>
        <taxon>Bacteria</taxon>
        <taxon>Bacillati</taxon>
        <taxon>Bacillota</taxon>
        <taxon>Clostridia</taxon>
        <taxon>Eubacteriales</taxon>
        <taxon>Desulfitobacteriaceae</taxon>
        <taxon>Desulfitobacterium</taxon>
    </lineage>
</organism>
<gene>
    <name evidence="5" type="primary">mcsB</name>
    <name evidence="10" type="ORF">DPCES_0544</name>
</gene>
<dbReference type="GO" id="GO:0004111">
    <property type="term" value="F:creatine kinase activity"/>
    <property type="evidence" value="ECO:0007669"/>
    <property type="project" value="InterPro"/>
</dbReference>
<feature type="binding site" evidence="5 6">
    <location>
        <position position="123"/>
    </location>
    <ligand>
        <name>ATP</name>
        <dbReference type="ChEBI" id="CHEBI:30616"/>
    </ligand>
</feature>
<evidence type="ECO:0000256" key="8">
    <source>
        <dbReference type="SAM" id="MobiDB-lite"/>
    </source>
</evidence>
<dbReference type="NCBIfam" id="NF002194">
    <property type="entry name" value="PRK01059.1-4"/>
    <property type="match status" value="1"/>
</dbReference>
<keyword evidence="2 5" id="KW-0547">Nucleotide-binding</keyword>
<evidence type="ECO:0000256" key="4">
    <source>
        <dbReference type="ARBA" id="ARBA00022840"/>
    </source>
</evidence>
<feature type="domain" description="Phosphagen kinase C-terminal" evidence="9">
    <location>
        <begin position="22"/>
        <end position="252"/>
    </location>
</feature>
<keyword evidence="5" id="KW-0021">Allosteric enzyme</keyword>
<dbReference type="InterPro" id="IPR014746">
    <property type="entry name" value="Gln_synth/guanido_kin_cat_dom"/>
</dbReference>
<feature type="binding site" evidence="5 6">
    <location>
        <position position="89"/>
    </location>
    <ligand>
        <name>ATP</name>
        <dbReference type="ChEBI" id="CHEBI:30616"/>
    </ligand>
</feature>
<evidence type="ECO:0000256" key="5">
    <source>
        <dbReference type="HAMAP-Rule" id="MF_00602"/>
    </source>
</evidence>
<comment type="function">
    <text evidence="5">Catalyzes the specific phosphorylation of arginine residues in proteins.</text>
</comment>
<proteinExistence type="inferred from homology"/>
<keyword evidence="3 5" id="KW-0418">Kinase</keyword>
<dbReference type="RefSeq" id="WP_015942741.1">
    <property type="nucleotide sequence ID" value="NZ_LK996017.1"/>
</dbReference>
<dbReference type="GO" id="GO:0046314">
    <property type="term" value="P:phosphocreatine biosynthetic process"/>
    <property type="evidence" value="ECO:0007669"/>
    <property type="project" value="InterPro"/>
</dbReference>
<dbReference type="PATRIC" id="fig|49338.4.peg.579"/>
<dbReference type="GO" id="GO:1990424">
    <property type="term" value="F:protein arginine kinase activity"/>
    <property type="evidence" value="ECO:0007669"/>
    <property type="project" value="UniProtKB-EC"/>
</dbReference>
<evidence type="ECO:0000256" key="1">
    <source>
        <dbReference type="ARBA" id="ARBA00022679"/>
    </source>
</evidence>
<dbReference type="PANTHER" id="PTHR11547:SF38">
    <property type="entry name" value="ARGININE KINASE 1-RELATED"/>
    <property type="match status" value="1"/>
</dbReference>
<evidence type="ECO:0000256" key="7">
    <source>
        <dbReference type="RuleBase" id="RU000505"/>
    </source>
</evidence>
<feature type="binding site" evidence="5 6">
    <location>
        <begin position="25"/>
        <end position="29"/>
    </location>
    <ligand>
        <name>ATP</name>
        <dbReference type="ChEBI" id="CHEBI:30616"/>
    </ligand>
</feature>
<evidence type="ECO:0000256" key="3">
    <source>
        <dbReference type="ARBA" id="ARBA00022777"/>
    </source>
</evidence>
<dbReference type="InterPro" id="IPR022415">
    <property type="entry name" value="ATP-guanido_PTrfase_AS"/>
</dbReference>
<dbReference type="Gene3D" id="3.30.590.10">
    <property type="entry name" value="Glutamine synthetase/guanido kinase, catalytic domain"/>
    <property type="match status" value="1"/>
</dbReference>
<dbReference type="InterPro" id="IPR000749">
    <property type="entry name" value="ATP-guanido_PTrfase"/>
</dbReference>
<feature type="region of interest" description="Disordered" evidence="8">
    <location>
        <begin position="328"/>
        <end position="350"/>
    </location>
</feature>
<protein>
    <recommendedName>
        <fullName evidence="5">Protein-arginine kinase</fullName>
        <ecNumber evidence="5">2.7.14.1</ecNumber>
    </recommendedName>
</protein>
<evidence type="ECO:0000256" key="6">
    <source>
        <dbReference type="PROSITE-ProRule" id="PRU00843"/>
    </source>
</evidence>
<dbReference type="PROSITE" id="PS51510">
    <property type="entry name" value="PHOSPHAGEN_KINASE_C"/>
    <property type="match status" value="1"/>
</dbReference>